<feature type="compositionally biased region" description="Polar residues" evidence="1">
    <location>
        <begin position="427"/>
        <end position="448"/>
    </location>
</feature>
<feature type="compositionally biased region" description="Basic and acidic residues" evidence="1">
    <location>
        <begin position="604"/>
        <end position="618"/>
    </location>
</feature>
<dbReference type="STRING" id="1043004.A0A074WBQ7"/>
<evidence type="ECO:0000313" key="2">
    <source>
        <dbReference type="EMBL" id="KEQ70383.1"/>
    </source>
</evidence>
<dbReference type="OrthoDB" id="5398572at2759"/>
<feature type="compositionally biased region" description="Acidic residues" evidence="1">
    <location>
        <begin position="563"/>
        <end position="573"/>
    </location>
</feature>
<reference evidence="2 3" key="1">
    <citation type="journal article" date="2014" name="BMC Genomics">
        <title>Genome sequencing of four Aureobasidium pullulans varieties: biotechnological potential, stress tolerance, and description of new species.</title>
        <authorList>
            <person name="Gostin Ar C."/>
            <person name="Ohm R.A."/>
            <person name="Kogej T."/>
            <person name="Sonjak S."/>
            <person name="Turk M."/>
            <person name="Zajc J."/>
            <person name="Zalar P."/>
            <person name="Grube M."/>
            <person name="Sun H."/>
            <person name="Han J."/>
            <person name="Sharma A."/>
            <person name="Chiniquy J."/>
            <person name="Ngan C.Y."/>
            <person name="Lipzen A."/>
            <person name="Barry K."/>
            <person name="Grigoriev I.V."/>
            <person name="Gunde-Cimerman N."/>
        </authorList>
    </citation>
    <scope>NUCLEOTIDE SEQUENCE [LARGE SCALE GENOMIC DNA]</scope>
    <source>
        <strain evidence="2 3">CBS 147.97</strain>
    </source>
</reference>
<dbReference type="Proteomes" id="UP000027730">
    <property type="component" value="Unassembled WGS sequence"/>
</dbReference>
<accession>A0A074WBQ7</accession>
<organism evidence="2 3">
    <name type="scientific">Aureobasidium namibiae CBS 147.97</name>
    <dbReference type="NCBI Taxonomy" id="1043004"/>
    <lineage>
        <taxon>Eukaryota</taxon>
        <taxon>Fungi</taxon>
        <taxon>Dikarya</taxon>
        <taxon>Ascomycota</taxon>
        <taxon>Pezizomycotina</taxon>
        <taxon>Dothideomycetes</taxon>
        <taxon>Dothideomycetidae</taxon>
        <taxon>Dothideales</taxon>
        <taxon>Saccotheciaceae</taxon>
        <taxon>Aureobasidium</taxon>
    </lineage>
</organism>
<dbReference type="RefSeq" id="XP_013424558.1">
    <property type="nucleotide sequence ID" value="XM_013569104.1"/>
</dbReference>
<name>A0A074WBQ7_9PEZI</name>
<gene>
    <name evidence="2" type="ORF">M436DRAFT_53593</name>
</gene>
<evidence type="ECO:0000313" key="3">
    <source>
        <dbReference type="Proteomes" id="UP000027730"/>
    </source>
</evidence>
<feature type="region of interest" description="Disordered" evidence="1">
    <location>
        <begin position="513"/>
        <end position="626"/>
    </location>
</feature>
<feature type="compositionally biased region" description="Low complexity" evidence="1">
    <location>
        <begin position="459"/>
        <end position="472"/>
    </location>
</feature>
<dbReference type="AlphaFoldDB" id="A0A074WBQ7"/>
<protein>
    <recommendedName>
        <fullName evidence="4">Myb-like domain-containing protein</fullName>
    </recommendedName>
</protein>
<sequence>MARTRSQSREPNVEPQPTTRQVRRVDGALEPLVEYQSENEDDDNASEGRQSADIDEEEEEISDFHSAPIDDTFSQTELQQLDPDEMESNLEELNAQARKLLGCFKTRTGQPDELESLIRQSQDPESRQRQKADGCRASLAQTQTTFTLAGEYLKLDTILRALLRKRSTQPLPKASRAWRPDDVIHKANLAVFVHIAITQADDGDLADALVTADQDFASPFVRGFTRPGAKPQTGYSTLVSETFEFALELRTQLLVIMLNNANPTQDTAAGMIQSTMLNFDADADDYEEEMGAMLSLQTALSHSRHAKGWEHLDPHALETDKYAEKIIQRTEEIRRLLFSGIDNPFVDTLASLDSGLIRLQERFPREQFQKHLLKWSNLRLSEIDDSIRKLGGIDEIVGALEDEIRQRLDNPDAYVDEDQEDREPLSSIESSTAAMSNNTPPVPTSSTKIPARPSVLFRGRPGTSTSAPTSATARKEPGIARNDAQVTEAVASSAALTQDRPRLTGKLAIANARDEQERQKRRFIDPQPNGVRISDDMLESQSASQRRLPDTQEMEIDPVLSGEVEDPSEDEGYQQDQRNLPGRRLPPRSSTVPYRAPAQAESTQPERRHIASELDTPNKRQRQNPGQLVVPYQATADDDVNSYKIASTITRLNQASTYKPQRGRKPWTDEQVGALVRLIRDHGISFAHLKRIDDARDNPALEDRTPEDFRFKAREMKVKYLMSHKPLPENMELIRLGKKEIEKVNTVVFYEQEPQRERARIVSVSPRASPE</sequence>
<feature type="region of interest" description="Disordered" evidence="1">
    <location>
        <begin position="1"/>
        <end position="73"/>
    </location>
</feature>
<keyword evidence="3" id="KW-1185">Reference proteome</keyword>
<feature type="compositionally biased region" description="Basic and acidic residues" evidence="1">
    <location>
        <begin position="513"/>
        <end position="524"/>
    </location>
</feature>
<evidence type="ECO:0000256" key="1">
    <source>
        <dbReference type="SAM" id="MobiDB-lite"/>
    </source>
</evidence>
<feature type="region of interest" description="Disordered" evidence="1">
    <location>
        <begin position="410"/>
        <end position="481"/>
    </location>
</feature>
<dbReference type="HOGENOM" id="CLU_018410_0_0_1"/>
<dbReference type="EMBL" id="KL584717">
    <property type="protein sequence ID" value="KEQ70383.1"/>
    <property type="molecule type" value="Genomic_DNA"/>
</dbReference>
<proteinExistence type="predicted"/>
<dbReference type="GeneID" id="25411806"/>
<evidence type="ECO:0008006" key="4">
    <source>
        <dbReference type="Google" id="ProtNLM"/>
    </source>
</evidence>